<evidence type="ECO:0000259" key="2">
    <source>
        <dbReference type="SMART" id="SM00065"/>
    </source>
</evidence>
<dbReference type="Proteomes" id="UP000248889">
    <property type="component" value="Unassembled WGS sequence"/>
</dbReference>
<proteinExistence type="predicted"/>
<feature type="domain" description="GAF" evidence="2">
    <location>
        <begin position="60"/>
        <end position="209"/>
    </location>
</feature>
<name>A0A2X0IQC9_9ACTN</name>
<organism evidence="3 4">
    <name type="scientific">Streptacidiphilus pinicola</name>
    <dbReference type="NCBI Taxonomy" id="2219663"/>
    <lineage>
        <taxon>Bacteria</taxon>
        <taxon>Bacillati</taxon>
        <taxon>Actinomycetota</taxon>
        <taxon>Actinomycetes</taxon>
        <taxon>Kitasatosporales</taxon>
        <taxon>Streptomycetaceae</taxon>
        <taxon>Streptacidiphilus</taxon>
    </lineage>
</organism>
<sequence length="296" mass="30657">MEPLQRVTAPYRDGARVPSRPAASARAGGELDAYITLSLEEPAAARSLHEAVSTLPACADLAGLLPQVIESAMTFMDTGFASVQLVDPGHGALVLVAQSGFGPGFLDHFAVVQDGSSVCGQAAREGTQAVVPDVRDESALEPHWDAFRAAGVRAVQSTPLVDGSGRMVGMLSTHTPRPRLPSERDLLVLRLYSRFVGAAVGRLLDGTCHDADGAGTVSTPASGLGTGPAQAASRLGRSMSEAVNRLLSAGMSFAEVQALVDDPLAADRVRTGVEEIDAAIQVIRMAMLEHVAPGSG</sequence>
<evidence type="ECO:0000313" key="4">
    <source>
        <dbReference type="Proteomes" id="UP000248889"/>
    </source>
</evidence>
<dbReference type="SUPFAM" id="SSF55781">
    <property type="entry name" value="GAF domain-like"/>
    <property type="match status" value="1"/>
</dbReference>
<evidence type="ECO:0000256" key="1">
    <source>
        <dbReference type="SAM" id="MobiDB-lite"/>
    </source>
</evidence>
<feature type="region of interest" description="Disordered" evidence="1">
    <location>
        <begin position="1"/>
        <end position="24"/>
    </location>
</feature>
<comment type="caution">
    <text evidence="3">The sequence shown here is derived from an EMBL/GenBank/DDBJ whole genome shotgun (WGS) entry which is preliminary data.</text>
</comment>
<dbReference type="InterPro" id="IPR029016">
    <property type="entry name" value="GAF-like_dom_sf"/>
</dbReference>
<dbReference type="Pfam" id="PF13185">
    <property type="entry name" value="GAF_2"/>
    <property type="match status" value="1"/>
</dbReference>
<dbReference type="EMBL" id="QKYN01000008">
    <property type="protein sequence ID" value="RAG87404.1"/>
    <property type="molecule type" value="Genomic_DNA"/>
</dbReference>
<dbReference type="InterPro" id="IPR003018">
    <property type="entry name" value="GAF"/>
</dbReference>
<evidence type="ECO:0000313" key="3">
    <source>
        <dbReference type="EMBL" id="RAG87404.1"/>
    </source>
</evidence>
<protein>
    <recommendedName>
        <fullName evidence="2">GAF domain-containing protein</fullName>
    </recommendedName>
</protein>
<dbReference type="Gene3D" id="3.30.450.40">
    <property type="match status" value="1"/>
</dbReference>
<keyword evidence="4" id="KW-1185">Reference proteome</keyword>
<dbReference type="SMART" id="SM00065">
    <property type="entry name" value="GAF"/>
    <property type="match status" value="1"/>
</dbReference>
<gene>
    <name evidence="3" type="ORF">DN069_01965</name>
</gene>
<dbReference type="AlphaFoldDB" id="A0A2X0IQC9"/>
<accession>A0A2X0IQC9</accession>
<reference evidence="3 4" key="1">
    <citation type="submission" date="2018-06" db="EMBL/GenBank/DDBJ databases">
        <title>Streptacidiphilus pinicola sp. nov., isolated from pine grove soil.</title>
        <authorList>
            <person name="Roh S.G."/>
            <person name="Park S."/>
            <person name="Kim M.-K."/>
            <person name="Yun B.-R."/>
            <person name="Park J."/>
            <person name="Kim M.J."/>
            <person name="Kim Y.S."/>
            <person name="Kim S.B."/>
        </authorList>
    </citation>
    <scope>NUCLEOTIDE SEQUENCE [LARGE SCALE GENOMIC DNA]</scope>
    <source>
        <strain evidence="3 4">MMS16-CNU450</strain>
    </source>
</reference>